<organism evidence="3 4">
    <name type="scientific">Halolamina salifodinae</name>
    <dbReference type="NCBI Taxonomy" id="1202767"/>
    <lineage>
        <taxon>Archaea</taxon>
        <taxon>Methanobacteriati</taxon>
        <taxon>Methanobacteriota</taxon>
        <taxon>Stenosarchaea group</taxon>
        <taxon>Halobacteria</taxon>
        <taxon>Halobacteriales</taxon>
        <taxon>Haloferacaceae</taxon>
    </lineage>
</organism>
<name>A0A8T4GZ92_9EURY</name>
<protein>
    <submittedName>
        <fullName evidence="3">UPF0716 protein FxsA</fullName>
    </submittedName>
</protein>
<reference evidence="3" key="1">
    <citation type="submission" date="2021-03" db="EMBL/GenBank/DDBJ databases">
        <title>Genomic Encyclopedia of Type Strains, Phase IV (KMG-IV): sequencing the most valuable type-strain genomes for metagenomic binning, comparative biology and taxonomic classification.</title>
        <authorList>
            <person name="Goeker M."/>
        </authorList>
    </citation>
    <scope>NUCLEOTIDE SEQUENCE</scope>
    <source>
        <strain evidence="3">DSM 26232</strain>
    </source>
</reference>
<accession>A0A8T4GZ92</accession>
<keyword evidence="2" id="KW-0812">Transmembrane</keyword>
<dbReference type="Proteomes" id="UP000823736">
    <property type="component" value="Unassembled WGS sequence"/>
</dbReference>
<evidence type="ECO:0000256" key="2">
    <source>
        <dbReference type="SAM" id="Phobius"/>
    </source>
</evidence>
<dbReference type="InterPro" id="IPR007313">
    <property type="entry name" value="FxsA"/>
</dbReference>
<dbReference type="PANTHER" id="PTHR35335">
    <property type="entry name" value="UPF0716 PROTEIN FXSA"/>
    <property type="match status" value="1"/>
</dbReference>
<dbReference type="GO" id="GO:0016020">
    <property type="term" value="C:membrane"/>
    <property type="evidence" value="ECO:0007669"/>
    <property type="project" value="InterPro"/>
</dbReference>
<dbReference type="Pfam" id="PF04186">
    <property type="entry name" value="FxsA"/>
    <property type="match status" value="1"/>
</dbReference>
<feature type="region of interest" description="Disordered" evidence="1">
    <location>
        <begin position="140"/>
        <end position="201"/>
    </location>
</feature>
<dbReference type="OrthoDB" id="136483at2157"/>
<dbReference type="RefSeq" id="WP_209492643.1">
    <property type="nucleotide sequence ID" value="NZ_JAGGLC010000007.1"/>
</dbReference>
<feature type="transmembrane region" description="Helical" evidence="2">
    <location>
        <begin position="28"/>
        <end position="48"/>
    </location>
</feature>
<evidence type="ECO:0000313" key="4">
    <source>
        <dbReference type="Proteomes" id="UP000823736"/>
    </source>
</evidence>
<feature type="compositionally biased region" description="Acidic residues" evidence="1">
    <location>
        <begin position="183"/>
        <end position="193"/>
    </location>
</feature>
<feature type="compositionally biased region" description="Gly residues" evidence="1">
    <location>
        <begin position="146"/>
        <end position="178"/>
    </location>
</feature>
<dbReference type="AlphaFoldDB" id="A0A8T4GZ92"/>
<dbReference type="PANTHER" id="PTHR35335:SF1">
    <property type="entry name" value="UPF0716 PROTEIN FXSA"/>
    <property type="match status" value="1"/>
</dbReference>
<proteinExistence type="predicted"/>
<keyword evidence="4" id="KW-1185">Reference proteome</keyword>
<dbReference type="EMBL" id="JAGGLC010000007">
    <property type="protein sequence ID" value="MBP1988301.1"/>
    <property type="molecule type" value="Genomic_DNA"/>
</dbReference>
<comment type="caution">
    <text evidence="3">The sequence shown here is derived from an EMBL/GenBank/DDBJ whole genome shotgun (WGS) entry which is preliminary data.</text>
</comment>
<dbReference type="NCBIfam" id="NF008528">
    <property type="entry name" value="PRK11463.1-2"/>
    <property type="match status" value="1"/>
</dbReference>
<gene>
    <name evidence="3" type="ORF">J2753_002823</name>
</gene>
<evidence type="ECO:0000313" key="3">
    <source>
        <dbReference type="EMBL" id="MBP1988301.1"/>
    </source>
</evidence>
<keyword evidence="2" id="KW-1133">Transmembrane helix</keyword>
<evidence type="ECO:0000256" key="1">
    <source>
        <dbReference type="SAM" id="MobiDB-lite"/>
    </source>
</evidence>
<keyword evidence="2" id="KW-0472">Membrane</keyword>
<sequence length="201" mass="20913">MRLRYVIPALLLIPLSDAVLLVFVAGEIGPVPTVLLVVLTGLIGMLLVRAEGRHTLARIQQKAARGEPPTDELLDGALLIAAGAFLLTPGVVTDAIGFLLTIPPTRYPIRMLLKRYVVVPKLDERTGGFVTGGVWTSGFPDQGDSGFDGGNAGGPFDGGDAGPFGGSGGDAGPFGDDGGSSDTSDDDVYDVDPDDYRTKDE</sequence>